<dbReference type="InterPro" id="IPR037029">
    <property type="entry name" value="Alliinase_N_sf"/>
</dbReference>
<dbReference type="PANTHER" id="PTHR43795">
    <property type="entry name" value="BIFUNCTIONAL ASPARTATE AMINOTRANSFERASE AND GLUTAMATE/ASPARTATE-PREPHENATE AMINOTRANSFERASE-RELATED"/>
    <property type="match status" value="1"/>
</dbReference>
<dbReference type="GO" id="GO:0016846">
    <property type="term" value="F:carbon-sulfur lyase activity"/>
    <property type="evidence" value="ECO:0007669"/>
    <property type="project" value="InterPro"/>
</dbReference>
<dbReference type="Gene3D" id="2.10.25.30">
    <property type="entry name" value="EGF-like, alliinase"/>
    <property type="match status" value="1"/>
</dbReference>
<keyword evidence="5" id="KW-1185">Reference proteome</keyword>
<dbReference type="InterPro" id="IPR015424">
    <property type="entry name" value="PyrdxlP-dep_Trfase"/>
</dbReference>
<organism evidence="4 5">
    <name type="scientific">Cymbomonas tetramitiformis</name>
    <dbReference type="NCBI Taxonomy" id="36881"/>
    <lineage>
        <taxon>Eukaryota</taxon>
        <taxon>Viridiplantae</taxon>
        <taxon>Chlorophyta</taxon>
        <taxon>Pyramimonadophyceae</taxon>
        <taxon>Pyramimonadales</taxon>
        <taxon>Pyramimonadaceae</taxon>
        <taxon>Cymbomonas</taxon>
    </lineage>
</organism>
<dbReference type="Proteomes" id="UP001190700">
    <property type="component" value="Unassembled WGS sequence"/>
</dbReference>
<keyword evidence="2" id="KW-1133">Transmembrane helix</keyword>
<name>A0AAE0H2L3_9CHLO</name>
<dbReference type="InterPro" id="IPR015421">
    <property type="entry name" value="PyrdxlP-dep_Trfase_major"/>
</dbReference>
<dbReference type="InterPro" id="IPR050478">
    <property type="entry name" value="Ethylene_sulfur-biosynth"/>
</dbReference>
<proteinExistence type="predicted"/>
<dbReference type="AlphaFoldDB" id="A0AAE0H2L3"/>
<dbReference type="EMBL" id="LGRX02000375">
    <property type="protein sequence ID" value="KAK3288733.1"/>
    <property type="molecule type" value="Genomic_DNA"/>
</dbReference>
<evidence type="ECO:0000313" key="5">
    <source>
        <dbReference type="Proteomes" id="UP001190700"/>
    </source>
</evidence>
<protein>
    <recommendedName>
        <fullName evidence="3">Alliinase C-terminal domain-containing protein</fullName>
    </recommendedName>
</protein>
<sequence>MSYSMEVEENTGMISGRHVRGSLSKLQYGLIAMNVVLSMALLFLGVAFARMDSNTQSETSLVNSDSSNCLLSDAQVYGAAKDEDVCNGHGTRYFYKAYNAESESAWCECFDCWGGRECDTPNEVCVAAATSGDPLLFEEYWTNASLGEGSVLLSHAHKIGYQMPWLATDPSTALDSLLKDNILELHKLAGNVDTAGAHVVLGVGSTQLVAAAMYALSKRTTNYSSPALVWAAKPYYGSYKAQADYFRSELFRWTEDKPQVTSLQQVIEFVTAPNNPDGSLRSSQVEGADVVTDAAYYWPHFIPIARTLQPEAHHPLLFTLSKITGHAGSRLGWAIVKDAEVAKLMTEHVSTTTFHVSRDTQARALALLTHITSTQ</sequence>
<evidence type="ECO:0000256" key="1">
    <source>
        <dbReference type="ARBA" id="ARBA00022898"/>
    </source>
</evidence>
<keyword evidence="2" id="KW-0472">Membrane</keyword>
<dbReference type="Gene3D" id="3.40.640.10">
    <property type="entry name" value="Type I PLP-dependent aspartate aminotransferase-like (Major domain)"/>
    <property type="match status" value="1"/>
</dbReference>
<feature type="domain" description="Alliinase C-terminal" evidence="3">
    <location>
        <begin position="129"/>
        <end position="373"/>
    </location>
</feature>
<dbReference type="GO" id="GO:0008483">
    <property type="term" value="F:transaminase activity"/>
    <property type="evidence" value="ECO:0007669"/>
    <property type="project" value="TreeGrafter"/>
</dbReference>
<feature type="transmembrane region" description="Helical" evidence="2">
    <location>
        <begin position="28"/>
        <end position="49"/>
    </location>
</feature>
<dbReference type="GO" id="GO:0006520">
    <property type="term" value="P:amino acid metabolic process"/>
    <property type="evidence" value="ECO:0007669"/>
    <property type="project" value="TreeGrafter"/>
</dbReference>
<comment type="caution">
    <text evidence="4">The sequence shown here is derived from an EMBL/GenBank/DDBJ whole genome shotgun (WGS) entry which is preliminary data.</text>
</comment>
<dbReference type="InterPro" id="IPR006948">
    <property type="entry name" value="Alliinase_C"/>
</dbReference>
<evidence type="ECO:0000256" key="2">
    <source>
        <dbReference type="SAM" id="Phobius"/>
    </source>
</evidence>
<reference evidence="4 5" key="1">
    <citation type="journal article" date="2015" name="Genome Biol. Evol.">
        <title>Comparative Genomics of a Bacterivorous Green Alga Reveals Evolutionary Causalities and Consequences of Phago-Mixotrophic Mode of Nutrition.</title>
        <authorList>
            <person name="Burns J.A."/>
            <person name="Paasch A."/>
            <person name="Narechania A."/>
            <person name="Kim E."/>
        </authorList>
    </citation>
    <scope>NUCLEOTIDE SEQUENCE [LARGE SCALE GENOMIC DNA]</scope>
    <source>
        <strain evidence="4 5">PLY_AMNH</strain>
    </source>
</reference>
<evidence type="ECO:0000259" key="3">
    <source>
        <dbReference type="Pfam" id="PF04864"/>
    </source>
</evidence>
<feature type="non-terminal residue" evidence="4">
    <location>
        <position position="375"/>
    </location>
</feature>
<keyword evidence="2" id="KW-0812">Transmembrane</keyword>
<accession>A0AAE0H2L3</accession>
<dbReference type="Pfam" id="PF04864">
    <property type="entry name" value="Alliinase_C"/>
    <property type="match status" value="1"/>
</dbReference>
<dbReference type="PANTHER" id="PTHR43795:SF20">
    <property type="entry name" value="TRYPTOPHAN AMINOTRANSFERASE-RELATED PROTEIN 3"/>
    <property type="match status" value="1"/>
</dbReference>
<keyword evidence="1" id="KW-0663">Pyridoxal phosphate</keyword>
<evidence type="ECO:0000313" key="4">
    <source>
        <dbReference type="EMBL" id="KAK3288733.1"/>
    </source>
</evidence>
<gene>
    <name evidence="4" type="ORF">CYMTET_3802</name>
</gene>
<dbReference type="SUPFAM" id="SSF53383">
    <property type="entry name" value="PLP-dependent transferases"/>
    <property type="match status" value="1"/>
</dbReference>